<reference evidence="5" key="1">
    <citation type="journal article" date="2020" name="bioRxiv">
        <title>Hybrid origin of Populus tomentosa Carr. identified through genome sequencing and phylogenomic analysis.</title>
        <authorList>
            <person name="An X."/>
            <person name="Gao K."/>
            <person name="Chen Z."/>
            <person name="Li J."/>
            <person name="Yang X."/>
            <person name="Yang X."/>
            <person name="Zhou J."/>
            <person name="Guo T."/>
            <person name="Zhao T."/>
            <person name="Huang S."/>
            <person name="Miao D."/>
            <person name="Khan W.U."/>
            <person name="Rao P."/>
            <person name="Ye M."/>
            <person name="Lei B."/>
            <person name="Liao W."/>
            <person name="Wang J."/>
            <person name="Ji L."/>
            <person name="Li Y."/>
            <person name="Guo B."/>
            <person name="Mustafa N.S."/>
            <person name="Li S."/>
            <person name="Yun Q."/>
            <person name="Keller S.R."/>
            <person name="Mao J."/>
            <person name="Zhang R."/>
            <person name="Strauss S.H."/>
        </authorList>
    </citation>
    <scope>NUCLEOTIDE SEQUENCE</scope>
    <source>
        <strain evidence="5">GM15</strain>
        <tissue evidence="5">Leaf</tissue>
    </source>
</reference>
<name>A0A8X8D4Q2_POPTO</name>
<organism evidence="5 6">
    <name type="scientific">Populus tomentosa</name>
    <name type="common">Chinese white poplar</name>
    <dbReference type="NCBI Taxonomy" id="118781"/>
    <lineage>
        <taxon>Eukaryota</taxon>
        <taxon>Viridiplantae</taxon>
        <taxon>Streptophyta</taxon>
        <taxon>Embryophyta</taxon>
        <taxon>Tracheophyta</taxon>
        <taxon>Spermatophyta</taxon>
        <taxon>Magnoliopsida</taxon>
        <taxon>eudicotyledons</taxon>
        <taxon>Gunneridae</taxon>
        <taxon>Pentapetalae</taxon>
        <taxon>rosids</taxon>
        <taxon>fabids</taxon>
        <taxon>Malpighiales</taxon>
        <taxon>Salicaceae</taxon>
        <taxon>Saliceae</taxon>
        <taxon>Populus</taxon>
    </lineage>
</organism>
<dbReference type="InterPro" id="IPR008176">
    <property type="entry name" value="Defensin_plant"/>
</dbReference>
<dbReference type="InterPro" id="IPR003614">
    <property type="entry name" value="Knottins"/>
</dbReference>
<evidence type="ECO:0000256" key="1">
    <source>
        <dbReference type="ARBA" id="ARBA00022729"/>
    </source>
</evidence>
<gene>
    <name evidence="5" type="ORF">POTOM_017554</name>
</gene>
<dbReference type="Pfam" id="PF00304">
    <property type="entry name" value="Gamma-thionin"/>
    <property type="match status" value="1"/>
</dbReference>
<evidence type="ECO:0000256" key="2">
    <source>
        <dbReference type="ARBA" id="ARBA00023157"/>
    </source>
</evidence>
<dbReference type="EMBL" id="JAAWWB010000008">
    <property type="protein sequence ID" value="KAG6777725.1"/>
    <property type="molecule type" value="Genomic_DNA"/>
</dbReference>
<keyword evidence="6" id="KW-1185">Reference proteome</keyword>
<dbReference type="PANTHER" id="PTHR33147:SF133">
    <property type="entry name" value="DEFENSIN-LIKE PROTEIN 6-RELATED"/>
    <property type="match status" value="1"/>
</dbReference>
<accession>A0A8X8D4Q2</accession>
<protein>
    <recommendedName>
        <fullName evidence="4">Knottins-like domain-containing protein</fullName>
    </recommendedName>
</protein>
<comment type="caution">
    <text evidence="5">The sequence shown here is derived from an EMBL/GenBank/DDBJ whole genome shotgun (WGS) entry which is preliminary data.</text>
</comment>
<dbReference type="AlphaFoldDB" id="A0A8X8D4Q2"/>
<evidence type="ECO:0000259" key="4">
    <source>
        <dbReference type="SMART" id="SM00505"/>
    </source>
</evidence>
<dbReference type="Proteomes" id="UP000886885">
    <property type="component" value="Chromosome 4D"/>
</dbReference>
<feature type="chain" id="PRO_5036471263" description="Knottins-like domain-containing protein" evidence="3">
    <location>
        <begin position="28"/>
        <end position="74"/>
    </location>
</feature>
<dbReference type="CDD" id="cd00107">
    <property type="entry name" value="Knot1"/>
    <property type="match status" value="1"/>
</dbReference>
<dbReference type="PANTHER" id="PTHR33147">
    <property type="entry name" value="DEFENSIN-LIKE PROTEIN 1"/>
    <property type="match status" value="1"/>
</dbReference>
<evidence type="ECO:0000313" key="5">
    <source>
        <dbReference type="EMBL" id="KAG6777725.1"/>
    </source>
</evidence>
<evidence type="ECO:0000256" key="3">
    <source>
        <dbReference type="SAM" id="SignalP"/>
    </source>
</evidence>
<proteinExistence type="predicted"/>
<keyword evidence="1 3" id="KW-0732">Signal</keyword>
<evidence type="ECO:0000313" key="6">
    <source>
        <dbReference type="Proteomes" id="UP000886885"/>
    </source>
</evidence>
<dbReference type="SMART" id="SM00505">
    <property type="entry name" value="Knot1"/>
    <property type="match status" value="1"/>
</dbReference>
<dbReference type="OrthoDB" id="1063609at2759"/>
<keyword evidence="2" id="KW-1015">Disulfide bond</keyword>
<dbReference type="GO" id="GO:0006952">
    <property type="term" value="P:defense response"/>
    <property type="evidence" value="ECO:0007669"/>
    <property type="project" value="InterPro"/>
</dbReference>
<dbReference type="PROSITE" id="PS00940">
    <property type="entry name" value="GAMMA_THIONIN"/>
    <property type="match status" value="1"/>
</dbReference>
<feature type="domain" description="Knottins-like" evidence="4">
    <location>
        <begin position="29"/>
        <end position="74"/>
    </location>
</feature>
<feature type="signal peptide" evidence="3">
    <location>
        <begin position="1"/>
        <end position="27"/>
    </location>
</feature>
<sequence length="74" mass="8280">MEKKCYGLFFLLLLVLASQEMVVPTEARVCLSQSHHYKGPCLRGHNCAMVCKTEGFAGGECKGFRSRCFCAKRC</sequence>